<name>A0ABP9HCD1_9ACTN</name>
<organism evidence="1 2">
    <name type="scientific">Yinghuangia aomiensis</name>
    <dbReference type="NCBI Taxonomy" id="676205"/>
    <lineage>
        <taxon>Bacteria</taxon>
        <taxon>Bacillati</taxon>
        <taxon>Actinomycetota</taxon>
        <taxon>Actinomycetes</taxon>
        <taxon>Kitasatosporales</taxon>
        <taxon>Streptomycetaceae</taxon>
        <taxon>Yinghuangia</taxon>
    </lineage>
</organism>
<dbReference type="Proteomes" id="UP001500466">
    <property type="component" value="Unassembled WGS sequence"/>
</dbReference>
<accession>A0ABP9HCD1</accession>
<sequence length="87" mass="9555">MVSDTARQVLDAWSAGCPVPAERGVRRDYCPVETYDDDGAPWPGVVTGWSTLSDGVELCRLRLARAGAPRWVVYHPDRIEVLVRGGT</sequence>
<comment type="caution">
    <text evidence="1">The sequence shown here is derived from an EMBL/GenBank/DDBJ whole genome shotgun (WGS) entry which is preliminary data.</text>
</comment>
<gene>
    <name evidence="1" type="ORF">GCM10023205_35220</name>
</gene>
<evidence type="ECO:0000313" key="2">
    <source>
        <dbReference type="Proteomes" id="UP001500466"/>
    </source>
</evidence>
<keyword evidence="2" id="KW-1185">Reference proteome</keyword>
<proteinExistence type="predicted"/>
<evidence type="ECO:0000313" key="1">
    <source>
        <dbReference type="EMBL" id="GAA4967291.1"/>
    </source>
</evidence>
<dbReference type="RefSeq" id="WP_345676452.1">
    <property type="nucleotide sequence ID" value="NZ_BAABHS010000011.1"/>
</dbReference>
<reference evidence="2" key="1">
    <citation type="journal article" date="2019" name="Int. J. Syst. Evol. Microbiol.">
        <title>The Global Catalogue of Microorganisms (GCM) 10K type strain sequencing project: providing services to taxonomists for standard genome sequencing and annotation.</title>
        <authorList>
            <consortium name="The Broad Institute Genomics Platform"/>
            <consortium name="The Broad Institute Genome Sequencing Center for Infectious Disease"/>
            <person name="Wu L."/>
            <person name="Ma J."/>
        </authorList>
    </citation>
    <scope>NUCLEOTIDE SEQUENCE [LARGE SCALE GENOMIC DNA]</scope>
    <source>
        <strain evidence="2">JCM 17986</strain>
    </source>
</reference>
<dbReference type="EMBL" id="BAABHS010000011">
    <property type="protein sequence ID" value="GAA4967291.1"/>
    <property type="molecule type" value="Genomic_DNA"/>
</dbReference>
<protein>
    <submittedName>
        <fullName evidence="1">Uncharacterized protein</fullName>
    </submittedName>
</protein>